<dbReference type="CDD" id="cd10551">
    <property type="entry name" value="PsrB"/>
    <property type="match status" value="1"/>
</dbReference>
<dbReference type="Proteomes" id="UP001501588">
    <property type="component" value="Unassembled WGS sequence"/>
</dbReference>
<feature type="domain" description="4Fe-4S ferredoxin-type" evidence="1">
    <location>
        <begin position="496"/>
        <end position="525"/>
    </location>
</feature>
<dbReference type="EMBL" id="BAAAFZ010000018">
    <property type="protein sequence ID" value="GAA0579155.1"/>
    <property type="molecule type" value="Genomic_DNA"/>
</dbReference>
<gene>
    <name evidence="2" type="ORF">GCM10009416_16990</name>
</gene>
<sequence length="638" mass="66909">MRHAPPPLGAPPPGRRGRLAALVAEMEAGRVSHLLHLGGCNPAYDAPAALGFAEALVRVPASVHLGRHFDETAALCRLHAPLPHPLEAWGDSLAFDGTPSLRQPATPKLAPEARGEAEALSVLLGAPTAEREAVRATWRGVWGEDGPGFEARWAAALEEGVAGAAPAPLALPLRPGWDAAGAAPAAAPVAPGLSAVFAPDPHLRDGAFATNAWLQEMPRPLTKIVWGNAVLLAPATAARLGLAPGDEVEVSLGGEAAAPSPDAARPGLPEDVRPRLLGGEQMARRIDARPAPAAPAALRAPVWPAPGHAPETATLLLGGGRRVGGEVVAEGRGYDAYRLRPADGAWTAEGLVLRPTGRRGALVTTDSHHGLDPTDAARVVAPGDALPPVEERPFSLHPDWPYPEGVRAWGMAIDLDACIGCNACAVACQAENNVPVVGPAEVARGREMHWLRVERHHHGAAEAPSGTFQPVPCMHCEKAPCEPVCPVNATLHDHEGLNVMVHARCVGTRTCSNNCPYKVRRFNWADHRRALATPARNPEVPLRPRGVMEKCTYCSHRIAEARQRAAADDGAGGAVETACQRACPTQAIAFGDLNDPGSAVSRARRDGRSYALLAELGTRPRTTYLARVARPAGQGAEG</sequence>
<dbReference type="PROSITE" id="PS51379">
    <property type="entry name" value="4FE4S_FER_2"/>
    <property type="match status" value="2"/>
</dbReference>
<dbReference type="Pfam" id="PF13247">
    <property type="entry name" value="Fer4_11"/>
    <property type="match status" value="1"/>
</dbReference>
<dbReference type="SUPFAM" id="SSF54862">
    <property type="entry name" value="4Fe-4S ferredoxins"/>
    <property type="match status" value="1"/>
</dbReference>
<dbReference type="InterPro" id="IPR017896">
    <property type="entry name" value="4Fe4S_Fe-S-bd"/>
</dbReference>
<comment type="caution">
    <text evidence="2">The sequence shown here is derived from an EMBL/GenBank/DDBJ whole genome shotgun (WGS) entry which is preliminary data.</text>
</comment>
<name>A0ABN1F0F1_9PROT</name>
<evidence type="ECO:0000313" key="2">
    <source>
        <dbReference type="EMBL" id="GAA0579155.1"/>
    </source>
</evidence>
<dbReference type="PANTHER" id="PTHR42783">
    <property type="entry name" value="GLUTAMATE SYNTHASE [NADPH] SMALL CHAIN"/>
    <property type="match status" value="1"/>
</dbReference>
<organism evidence="2 3">
    <name type="scientific">Craurococcus roseus</name>
    <dbReference type="NCBI Taxonomy" id="77585"/>
    <lineage>
        <taxon>Bacteria</taxon>
        <taxon>Pseudomonadati</taxon>
        <taxon>Pseudomonadota</taxon>
        <taxon>Alphaproteobacteria</taxon>
        <taxon>Acetobacterales</taxon>
        <taxon>Acetobacteraceae</taxon>
        <taxon>Craurococcus</taxon>
    </lineage>
</organism>
<keyword evidence="3" id="KW-1185">Reference proteome</keyword>
<evidence type="ECO:0000313" key="3">
    <source>
        <dbReference type="Proteomes" id="UP001501588"/>
    </source>
</evidence>
<evidence type="ECO:0000259" key="1">
    <source>
        <dbReference type="PROSITE" id="PS51379"/>
    </source>
</evidence>
<proteinExistence type="predicted"/>
<accession>A0ABN1F0F1</accession>
<reference evidence="2 3" key="1">
    <citation type="journal article" date="2019" name="Int. J. Syst. Evol. Microbiol.">
        <title>The Global Catalogue of Microorganisms (GCM) 10K type strain sequencing project: providing services to taxonomists for standard genome sequencing and annotation.</title>
        <authorList>
            <consortium name="The Broad Institute Genomics Platform"/>
            <consortium name="The Broad Institute Genome Sequencing Center for Infectious Disease"/>
            <person name="Wu L."/>
            <person name="Ma J."/>
        </authorList>
    </citation>
    <scope>NUCLEOTIDE SEQUENCE [LARGE SCALE GENOMIC DNA]</scope>
    <source>
        <strain evidence="2 3">JCM 9933</strain>
    </source>
</reference>
<protein>
    <recommendedName>
        <fullName evidence="1">4Fe-4S ferredoxin-type domain-containing protein</fullName>
    </recommendedName>
</protein>
<feature type="domain" description="4Fe-4S ferredoxin-type" evidence="1">
    <location>
        <begin position="409"/>
        <end position="439"/>
    </location>
</feature>
<dbReference type="PANTHER" id="PTHR42783:SF3">
    <property type="entry name" value="GLUTAMATE SYNTHASE [NADPH] SMALL CHAIN-RELATED"/>
    <property type="match status" value="1"/>
</dbReference>
<dbReference type="SUPFAM" id="SSF53706">
    <property type="entry name" value="Formate dehydrogenase/DMSO reductase, domains 1-3"/>
    <property type="match status" value="1"/>
</dbReference>
<dbReference type="Gene3D" id="3.30.70.20">
    <property type="match status" value="2"/>
</dbReference>